<dbReference type="EMBL" id="CAJNNV010012185">
    <property type="protein sequence ID" value="CAE8600480.1"/>
    <property type="molecule type" value="Genomic_DNA"/>
</dbReference>
<sequence length="122" mass="13432">MEEFVSELELYTSQHFRTNQNSLDWTAQSTPPRQLTGNYSDSRLNSKTAHAVGKLVGVVISIGLLLLLDKQQHLKRMSVPAPATLPPLGRWALPSKESSEWPGKSCCGAKLPPPHRERDGSG</sequence>
<keyword evidence="4" id="KW-1185">Reference proteome</keyword>
<comment type="caution">
    <text evidence="3">The sequence shown here is derived from an EMBL/GenBank/DDBJ whole genome shotgun (WGS) entry which is preliminary data.</text>
</comment>
<feature type="transmembrane region" description="Helical" evidence="2">
    <location>
        <begin position="48"/>
        <end position="68"/>
    </location>
</feature>
<evidence type="ECO:0000256" key="2">
    <source>
        <dbReference type="SAM" id="Phobius"/>
    </source>
</evidence>
<gene>
    <name evidence="3" type="ORF">PGLA1383_LOCUS18805</name>
</gene>
<name>A0A813ENC9_POLGL</name>
<evidence type="ECO:0000313" key="3">
    <source>
        <dbReference type="EMBL" id="CAE8600480.1"/>
    </source>
</evidence>
<protein>
    <submittedName>
        <fullName evidence="3">Uncharacterized protein</fullName>
    </submittedName>
</protein>
<organism evidence="3 4">
    <name type="scientific">Polarella glacialis</name>
    <name type="common">Dinoflagellate</name>
    <dbReference type="NCBI Taxonomy" id="89957"/>
    <lineage>
        <taxon>Eukaryota</taxon>
        <taxon>Sar</taxon>
        <taxon>Alveolata</taxon>
        <taxon>Dinophyceae</taxon>
        <taxon>Suessiales</taxon>
        <taxon>Suessiaceae</taxon>
        <taxon>Polarella</taxon>
    </lineage>
</organism>
<dbReference type="Proteomes" id="UP000654075">
    <property type="component" value="Unassembled WGS sequence"/>
</dbReference>
<dbReference type="AlphaFoldDB" id="A0A813ENC9"/>
<feature type="region of interest" description="Disordered" evidence="1">
    <location>
        <begin position="22"/>
        <end position="41"/>
    </location>
</feature>
<keyword evidence="2" id="KW-1133">Transmembrane helix</keyword>
<proteinExistence type="predicted"/>
<keyword evidence="2" id="KW-0472">Membrane</keyword>
<evidence type="ECO:0000313" key="4">
    <source>
        <dbReference type="Proteomes" id="UP000654075"/>
    </source>
</evidence>
<keyword evidence="2" id="KW-0812">Transmembrane</keyword>
<feature type="region of interest" description="Disordered" evidence="1">
    <location>
        <begin position="80"/>
        <end position="122"/>
    </location>
</feature>
<evidence type="ECO:0000256" key="1">
    <source>
        <dbReference type="SAM" id="MobiDB-lite"/>
    </source>
</evidence>
<accession>A0A813ENC9</accession>
<reference evidence="3" key="1">
    <citation type="submission" date="2021-02" db="EMBL/GenBank/DDBJ databases">
        <authorList>
            <person name="Dougan E. K."/>
            <person name="Rhodes N."/>
            <person name="Thang M."/>
            <person name="Chan C."/>
        </authorList>
    </citation>
    <scope>NUCLEOTIDE SEQUENCE</scope>
</reference>